<evidence type="ECO:0000313" key="1">
    <source>
        <dbReference type="EMBL" id="OGG31206.1"/>
    </source>
</evidence>
<evidence type="ECO:0000313" key="2">
    <source>
        <dbReference type="Proteomes" id="UP000176450"/>
    </source>
</evidence>
<evidence type="ECO:0008006" key="3">
    <source>
        <dbReference type="Google" id="ProtNLM"/>
    </source>
</evidence>
<name>A0A1F6B2P7_9BACT</name>
<gene>
    <name evidence="1" type="ORF">A3A63_02530</name>
</gene>
<dbReference type="Pfam" id="PF08538">
    <property type="entry name" value="DUF1749"/>
    <property type="match status" value="1"/>
</dbReference>
<dbReference type="Gene3D" id="3.40.50.1820">
    <property type="entry name" value="alpha/beta hydrolase"/>
    <property type="match status" value="1"/>
</dbReference>
<dbReference type="PANTHER" id="PTHR31591:SF1">
    <property type="entry name" value="UPF0613 PROTEIN PB24D3.06C"/>
    <property type="match status" value="1"/>
</dbReference>
<dbReference type="SUPFAM" id="SSF53474">
    <property type="entry name" value="alpha/beta-Hydrolases"/>
    <property type="match status" value="1"/>
</dbReference>
<dbReference type="AlphaFoldDB" id="A0A1F6B2P7"/>
<dbReference type="EMBL" id="MFJX01000022">
    <property type="protein sequence ID" value="OGG31206.1"/>
    <property type="molecule type" value="Genomic_DNA"/>
</dbReference>
<proteinExistence type="predicted"/>
<organism evidence="1 2">
    <name type="scientific">Candidatus Gottesmanbacteria bacterium RIFCSPLOWO2_01_FULL_46_9</name>
    <dbReference type="NCBI Taxonomy" id="1798394"/>
    <lineage>
        <taxon>Bacteria</taxon>
        <taxon>Candidatus Gottesmaniibacteriota</taxon>
    </lineage>
</organism>
<accession>A0A1F6B2P7</accession>
<comment type="caution">
    <text evidence="1">The sequence shown here is derived from an EMBL/GenBank/DDBJ whole genome shotgun (WGS) entry which is preliminary data.</text>
</comment>
<dbReference type="InterPro" id="IPR013744">
    <property type="entry name" value="SidJ"/>
</dbReference>
<reference evidence="1 2" key="1">
    <citation type="journal article" date="2016" name="Nat. Commun.">
        <title>Thousands of microbial genomes shed light on interconnected biogeochemical processes in an aquifer system.</title>
        <authorList>
            <person name="Anantharaman K."/>
            <person name="Brown C.T."/>
            <person name="Hug L.A."/>
            <person name="Sharon I."/>
            <person name="Castelle C.J."/>
            <person name="Probst A.J."/>
            <person name="Thomas B.C."/>
            <person name="Singh A."/>
            <person name="Wilkins M.J."/>
            <person name="Karaoz U."/>
            <person name="Brodie E.L."/>
            <person name="Williams K.H."/>
            <person name="Hubbard S.S."/>
            <person name="Banfield J.F."/>
        </authorList>
    </citation>
    <scope>NUCLEOTIDE SEQUENCE [LARGE SCALE GENOMIC DNA]</scope>
</reference>
<dbReference type="PANTHER" id="PTHR31591">
    <property type="entry name" value="UPF0613 PROTEIN PB24D3.06C"/>
    <property type="match status" value="1"/>
</dbReference>
<dbReference type="InterPro" id="IPR029058">
    <property type="entry name" value="AB_hydrolase_fold"/>
</dbReference>
<protein>
    <recommendedName>
        <fullName evidence="3">Serine aminopeptidase S33 domain-containing protein</fullName>
    </recommendedName>
</protein>
<sequence>MKPLYLVETITKDKLIHQGIFYKPTKSNGRAILWVHGLTGKFYGDVAIMNTFAEACDMLGFGFASFNTRGHDMVTGFHTVGVPNRYRTVGAGYEKFEECVYDIDAAVSFLVSQGFSEVVLVGHSTGANKVCFYAATQKNPHVIGVVLSGSLSDRLDPLVPKEKREKDLSAAKNFIKAGRGNELMFGFHFFPMTPKRYISIFEAGSTEDTFDYGDAKPKMTYFSQIQLPVMVVLPGADEYADRPIEDIKKVFDDHATSKRYHSTIIPGAVHKLHGKESEAAMAICDWVMTI</sequence>
<dbReference type="Proteomes" id="UP000176450">
    <property type="component" value="Unassembled WGS sequence"/>
</dbReference>